<sequence>MLEPTAVLLAHADGSPVPTKFTPGSLGINDPFDRHIAYNEPQDIAAGVVQASGQFSVDDYPYSEMIVVHAGRITLQSQDCTLQLNPGDSAVIARGTSLQIEAQPDSLWAFCADTQPIEERHPGLTALPPLTLLSPSAAPGPEILISPAPQCRSNNLFVEEPTNLRIGIWDSTPYTRGARPHMLHELMHLLEGSVTLQLADGTDLKVNTGDTVFVPRGAPCAWHSSVYVRKFYVVK</sequence>
<dbReference type="AlphaFoldDB" id="A0A0L1LQK3"/>
<name>A0A0L1LQK3_PSESX</name>
<dbReference type="PATRIC" id="fig|317.197.peg.5368"/>
<reference evidence="2 3" key="1">
    <citation type="submission" date="2015-06" db="EMBL/GenBank/DDBJ databases">
        <authorList>
            <person name="Hoefler B.C."/>
            <person name="Straight P.D."/>
        </authorList>
    </citation>
    <scope>NUCLEOTIDE SEQUENCE [LARGE SCALE GENOMIC DNA]</scope>
    <source>
        <strain evidence="2 3">Riq4</strain>
    </source>
</reference>
<feature type="domain" description="(S)-ureidoglycine aminohydrolase cupin" evidence="1">
    <location>
        <begin position="165"/>
        <end position="232"/>
    </location>
</feature>
<proteinExistence type="predicted"/>
<dbReference type="Pfam" id="PF05899">
    <property type="entry name" value="Cupin_3"/>
    <property type="match status" value="1"/>
</dbReference>
<dbReference type="OrthoDB" id="9799053at2"/>
<dbReference type="Gene3D" id="2.60.120.10">
    <property type="entry name" value="Jelly Rolls"/>
    <property type="match status" value="2"/>
</dbReference>
<dbReference type="InterPro" id="IPR011051">
    <property type="entry name" value="RmlC_Cupin_sf"/>
</dbReference>
<dbReference type="PANTHER" id="PTHR40943">
    <property type="entry name" value="CYTOPLASMIC PROTEIN-RELATED"/>
    <property type="match status" value="1"/>
</dbReference>
<organism evidence="2 3">
    <name type="scientific">Pseudomonas syringae</name>
    <dbReference type="NCBI Taxonomy" id="317"/>
    <lineage>
        <taxon>Bacteria</taxon>
        <taxon>Pseudomonadati</taxon>
        <taxon>Pseudomonadota</taxon>
        <taxon>Gammaproteobacteria</taxon>
        <taxon>Pseudomonadales</taxon>
        <taxon>Pseudomonadaceae</taxon>
        <taxon>Pseudomonas</taxon>
    </lineage>
</organism>
<comment type="caution">
    <text evidence="2">The sequence shown here is derived from an EMBL/GenBank/DDBJ whole genome shotgun (WGS) entry which is preliminary data.</text>
</comment>
<dbReference type="PANTHER" id="PTHR40943:SF1">
    <property type="entry name" value="CYTOPLASMIC PROTEIN"/>
    <property type="match status" value="1"/>
</dbReference>
<evidence type="ECO:0000313" key="2">
    <source>
        <dbReference type="EMBL" id="KNH18446.1"/>
    </source>
</evidence>
<dbReference type="InterPro" id="IPR008579">
    <property type="entry name" value="UGlyAH_Cupin_dom"/>
</dbReference>
<dbReference type="EMBL" id="LFQK01000069">
    <property type="protein sequence ID" value="KNH18446.1"/>
    <property type="molecule type" value="Genomic_DNA"/>
</dbReference>
<accession>A0A0L1LQK3</accession>
<dbReference type="InterPro" id="IPR014710">
    <property type="entry name" value="RmlC-like_jellyroll"/>
</dbReference>
<evidence type="ECO:0000313" key="3">
    <source>
        <dbReference type="Proteomes" id="UP000036955"/>
    </source>
</evidence>
<protein>
    <submittedName>
        <fullName evidence="2">Cupin</fullName>
    </submittedName>
</protein>
<dbReference type="Proteomes" id="UP000036955">
    <property type="component" value="Unassembled WGS sequence"/>
</dbReference>
<evidence type="ECO:0000259" key="1">
    <source>
        <dbReference type="Pfam" id="PF05899"/>
    </source>
</evidence>
<dbReference type="SUPFAM" id="SSF51182">
    <property type="entry name" value="RmlC-like cupins"/>
    <property type="match status" value="2"/>
</dbReference>
<gene>
    <name evidence="2" type="ORF">ACS77_26535</name>
</gene>